<proteinExistence type="predicted"/>
<protein>
    <submittedName>
        <fullName evidence="3">Uncharacterized protein</fullName>
    </submittedName>
</protein>
<dbReference type="EMBL" id="CP026100">
    <property type="protein sequence ID" value="AYV46417.1"/>
    <property type="molecule type" value="Genomic_DNA"/>
</dbReference>
<dbReference type="AlphaFoldDB" id="A0A2N5CRV9"/>
<gene>
    <name evidence="2" type="ORF">C1707_09165</name>
    <name evidence="3" type="ORF">CFHF_14850</name>
</gene>
<accession>A0A2N5CRV9</accession>
<feature type="signal peptide" evidence="1">
    <location>
        <begin position="1"/>
        <end position="24"/>
    </location>
</feature>
<evidence type="ECO:0000313" key="4">
    <source>
        <dbReference type="Proteomes" id="UP000234483"/>
    </source>
</evidence>
<organism evidence="3 4">
    <name type="scientific">Caulobacter flavus</name>
    <dbReference type="NCBI Taxonomy" id="1679497"/>
    <lineage>
        <taxon>Bacteria</taxon>
        <taxon>Pseudomonadati</taxon>
        <taxon>Pseudomonadota</taxon>
        <taxon>Alphaproteobacteria</taxon>
        <taxon>Caulobacterales</taxon>
        <taxon>Caulobacteraceae</taxon>
        <taxon>Caulobacter</taxon>
    </lineage>
</organism>
<dbReference type="KEGG" id="cfh:C1707_09165"/>
<dbReference type="Proteomes" id="UP000281192">
    <property type="component" value="Chromosome"/>
</dbReference>
<feature type="chain" id="PRO_5044577830" evidence="1">
    <location>
        <begin position="25"/>
        <end position="192"/>
    </location>
</feature>
<evidence type="ECO:0000313" key="3">
    <source>
        <dbReference type="EMBL" id="PLR12714.1"/>
    </source>
</evidence>
<dbReference type="Proteomes" id="UP000234483">
    <property type="component" value="Unassembled WGS sequence"/>
</dbReference>
<reference evidence="3 4" key="1">
    <citation type="submission" date="2017-12" db="EMBL/GenBank/DDBJ databases">
        <title>The genome sequence of Caulobacter flavus CGMCC1 15093.</title>
        <authorList>
            <person name="Gao J."/>
            <person name="Mao X."/>
            <person name="Sun J."/>
        </authorList>
    </citation>
    <scope>NUCLEOTIDE SEQUENCE [LARGE SCALE GENOMIC DNA]</scope>
    <source>
        <strain evidence="3 4">CGMCC1 15093</strain>
    </source>
</reference>
<reference evidence="2 5" key="2">
    <citation type="submission" date="2018-01" db="EMBL/GenBank/DDBJ databases">
        <title>Complete genome sequence of Caulobacter flavus RHGG3.</title>
        <authorList>
            <person name="Yang E."/>
        </authorList>
    </citation>
    <scope>NUCLEOTIDE SEQUENCE [LARGE SCALE GENOMIC DNA]</scope>
    <source>
        <strain evidence="2 5">RHGG3</strain>
    </source>
</reference>
<evidence type="ECO:0000256" key="1">
    <source>
        <dbReference type="SAM" id="SignalP"/>
    </source>
</evidence>
<dbReference type="OrthoDB" id="7189816at2"/>
<evidence type="ECO:0000313" key="5">
    <source>
        <dbReference type="Proteomes" id="UP000281192"/>
    </source>
</evidence>
<keyword evidence="5" id="KW-1185">Reference proteome</keyword>
<name>A0A2N5CRV9_9CAUL</name>
<dbReference type="EMBL" id="PJRQ01000030">
    <property type="protein sequence ID" value="PLR12714.1"/>
    <property type="molecule type" value="Genomic_DNA"/>
</dbReference>
<sequence>MRRATLGALLGAALATVSAGAVHAASSDEVRAQAAAARAAGRTIPHRNERPFATLDQVAALGQFWTSNGFYAVREPDGARRWVIRRAFGDLGGNKGLVWADSRTCPAVKTALEAMEALPPVRPEVPSLGVETLKPMLIDGIFHAFWNEGARTGAGQAAVAITIEGNMDSPVAEWWANAAAGLKSCWTSQEPV</sequence>
<keyword evidence="1" id="KW-0732">Signal</keyword>
<evidence type="ECO:0000313" key="2">
    <source>
        <dbReference type="EMBL" id="AYV46417.1"/>
    </source>
</evidence>